<evidence type="ECO:0000313" key="4">
    <source>
        <dbReference type="Proteomes" id="UP000053201"/>
    </source>
</evidence>
<reference evidence="3 4" key="1">
    <citation type="submission" date="2009-08" db="EMBL/GenBank/DDBJ databases">
        <title>The Genome Sequence of Spizellomyces punctatus strain DAOM BR117.</title>
        <authorList>
            <consortium name="The Broad Institute Genome Sequencing Platform"/>
            <person name="Russ C."/>
            <person name="Cuomo C."/>
            <person name="Shea T."/>
            <person name="Young S.K."/>
            <person name="Zeng Q."/>
            <person name="Koehrsen M."/>
            <person name="Haas B."/>
            <person name="Borodovsky M."/>
            <person name="Guigo R."/>
            <person name="Alvarado L."/>
            <person name="Berlin A."/>
            <person name="Bochicchio J."/>
            <person name="Borenstein D."/>
            <person name="Chapman S."/>
            <person name="Chen Z."/>
            <person name="Engels R."/>
            <person name="Freedman E."/>
            <person name="Gellesch M."/>
            <person name="Goldberg J."/>
            <person name="Griggs A."/>
            <person name="Gujja S."/>
            <person name="Heiman D."/>
            <person name="Hepburn T."/>
            <person name="Howarth C."/>
            <person name="Jen D."/>
            <person name="Larson L."/>
            <person name="Lewis B."/>
            <person name="Mehta T."/>
            <person name="Park D."/>
            <person name="Pearson M."/>
            <person name="Roberts A."/>
            <person name="Saif S."/>
            <person name="Shenoy N."/>
            <person name="Sisk P."/>
            <person name="Stolte C."/>
            <person name="Sykes S."/>
            <person name="Thomson T."/>
            <person name="Walk T."/>
            <person name="White J."/>
            <person name="Yandava C."/>
            <person name="Burger G."/>
            <person name="Gray M.W."/>
            <person name="Holland P.W.H."/>
            <person name="King N."/>
            <person name="Lang F.B.F."/>
            <person name="Roger A.J."/>
            <person name="Ruiz-Trillo I."/>
            <person name="Lander E."/>
            <person name="Nusbaum C."/>
        </authorList>
    </citation>
    <scope>NUCLEOTIDE SEQUENCE [LARGE SCALE GENOMIC DNA]</scope>
    <source>
        <strain evidence="3 4">DAOM BR117</strain>
    </source>
</reference>
<dbReference type="OrthoDB" id="2143054at2759"/>
<proteinExistence type="predicted"/>
<dbReference type="GeneID" id="27691958"/>
<evidence type="ECO:0000256" key="2">
    <source>
        <dbReference type="SAM" id="MobiDB-lite"/>
    </source>
</evidence>
<protein>
    <submittedName>
        <fullName evidence="3">Uncharacterized protein</fullName>
    </submittedName>
</protein>
<evidence type="ECO:0000313" key="3">
    <source>
        <dbReference type="EMBL" id="KND04597.1"/>
    </source>
</evidence>
<sequence length="2231" mass="235971">MPDITDEEQSLNDDDETNDNDHQDYVQELVNKYAGHGAANPREALQVRRELAAKRKEERELEKKRKEEERILAKAEALRVEQEKRVEARLRAEEDLQNTSYSHKTKKRIKTLIPKKRRKIVVEESSDKEEDDSSDDYEEVVKVIKKKRNRPVHHTRTTRLVTDDTLLITEDGLSVKPETLLQPLYRAPDSRTVSLNIDDDELKVEDEKLTVIPYNYDFPLYRDAESRTVGLQADDTLLITENGLSVNFPDPETLKKPLYRDQSGLGIKLHKSLKVNNNDELETNIQSVLKAFGALKSSSGADTLLDIGSSWLNFGFDSLTEMTDVLGEVDTTAIRLMVDSSTFSQAGSRLSLKSPGYEQIMYGNLTYGYLGSSSFTYSSTLQELRVPNVKLTGVFPAIGGGSYAVSKDYLSQFYQGSQTGAIAVGPEFNGRREIGCLVDNQTIRIVGNALTGGYIFQEFNGVTIRPGTTNDVMLSLKCEAGSCLQMVKADTIKDVLTCSNGIERVQNDLQLDLKVDANSGLAMVNRGTIRDTFTASQGVSRIGNEFRLSLTAQSPDLTLNNGVLSSNIAAGIGLQKNGAVLSTNLRGINGVQVSGDLISCSLTGSDTVLRVGDVLKGNYVGSTNSYGSVVVVGNTIQYNMIPPQFVSNSPNLIITGSYPLYNFTLIDPTLLLKQRDTDNTEQTDTAEVLKMDVPSGNTVILSGSTPLSTVPFPAMVSPTLTVPMAVNSILPIVSTFPWGMIFGGSCKRKVQRDAEGQPILDGDGNPVYEPIDPVTFMPPLEPGSNVTIASDPIGGCTRLLFDMPSCYRGIKYEYPQQAINLSMLRDYDNDVIKPWVGSQITNLTSNNVTFGSNISGKVITGSRVQTTASVAGGSSVFISNSFDGTKSSWLGLDGSGFLGYASDAATWLGAQDKLIYIYGRTSSAVSLGLRVDTNGLCVVGGDLTVGASSVNGLRSLIVSNPSTGTNGCSILYLTASGGSGVMFLNGNNRSSDGGINAMTLRNNIGNLRLQAQTARGLTIQANTGIVTLDATNDASSTTTGALQIPGGLGVQGTVYMGKYAIISTTATAAFQINNASFGYTATAGQWVTNTVAGDYIIRASASNLRIGTNNATASNLDILSSGNVIINMTTDATSSTSGSFQVKGGVGIAKSLYVGGDVYTNGVKLATESSLTTSIATKQNANPLLDAISGLTTTPNSFVMGTAGGFTVSPVSTILGGFQPLLTTSSALNVNSLTTSGGIFVQGTSDIVFRVDNVGNGLLTGGLHVEHDLNVEGLIIQNGVEVATQQWSVATMTGMTSPLSQSLTLLQTLVQNNKAAADTALATKQSASALLDSISGLTPAANTFIMGTPTGFSVVPTSNILSSYQPLITSSTALSFNSATVGRGITIQNGAASTTLSLVNTGSNVTWGMRVAGSTGDGTLSAGGFGLNSSYNNTGFVLRVSNTGVTQIPNTTNSTSVTTGAFQVSGGVGIGKTLTLGAGGGGLQLAAIVINAPSSATASTAILISNNAASSNSWGTYHAATNGTDTRTIGLLADDSFIINENGLSVNFPDPPPPETLKKPLYRDNGIGVKLHKSLKVNSSDELETNTSQLFKAFGAIKTSSGADSILDIGSSWLDFGFSSLTELTDVLGEVDTTAIRLMTDTSTFSQAGSKLSLKSPGYEQILYGNMTYGYSGSPSFTYSTTLQELRVPNVKLSGTLPAIGGGSYAVSKDYLSQYYQGSQTGAIAIGPEFSGRREIGVLVDNQTICIIGNQLVSGLIFQDFNGVAIRPGTTNDVVLSLKAEAGSCLQMVKADTIKDVLTCSNGIERLQNDIQLSLKCDANSGLAMSGRDTIRDIFTASQGITRVGSDFRLSLTAQSPDLTLNNGVLSSNISAGIGLQKNGAVLSANLRGINGVSVSGDLISCSLSGSDTVLHVGDTLKGNYIGSTNSYGSVLILGNQISYNLIPPQFVSNSPNLIITGSYPLYNFTLIDPTPLSKQRDTDNTEQTDTAEVLKMDVPGGNVVILSGTTPLTTIPFPAMVSPPLTVPMAVNSILPIVSTFPWGMIFGGQRERKVQRDSEGQPVLDSEGNPVYEPIDPVTFMPPLEPGSNVAIASDPIGGCTRLLFDVPSCYRTIKYEHPQQAINLSMLRDYDTEVIKPWVGTQITNLTSNNVTFGGNIGGKVITGTRLSIAPASTGTSSVMTYSTFDGTKSSWLGLDGTGFLGYNNGAATWLGAQDLPMYIYSRTSSAPSLGL</sequence>
<gene>
    <name evidence="3" type="ORF">SPPG_08833</name>
</gene>
<dbReference type="EMBL" id="KQ257450">
    <property type="protein sequence ID" value="KND04597.1"/>
    <property type="molecule type" value="Genomic_DNA"/>
</dbReference>
<dbReference type="RefSeq" id="XP_016612636.1">
    <property type="nucleotide sequence ID" value="XM_016756973.1"/>
</dbReference>
<dbReference type="VEuPathDB" id="FungiDB:SPPG_08833"/>
<dbReference type="InParanoid" id="A0A0L0HU42"/>
<feature type="region of interest" description="Disordered" evidence="2">
    <location>
        <begin position="1"/>
        <end position="22"/>
    </location>
</feature>
<keyword evidence="1" id="KW-0175">Coiled coil</keyword>
<name>A0A0L0HU42_SPIPD</name>
<feature type="coiled-coil region" evidence="1">
    <location>
        <begin position="44"/>
        <end position="85"/>
    </location>
</feature>
<dbReference type="Proteomes" id="UP000053201">
    <property type="component" value="Unassembled WGS sequence"/>
</dbReference>
<keyword evidence="4" id="KW-1185">Reference proteome</keyword>
<feature type="compositionally biased region" description="Acidic residues" evidence="2">
    <location>
        <begin position="1"/>
        <end position="18"/>
    </location>
</feature>
<evidence type="ECO:0000256" key="1">
    <source>
        <dbReference type="SAM" id="Coils"/>
    </source>
</evidence>
<organism evidence="3 4">
    <name type="scientific">Spizellomyces punctatus (strain DAOM BR117)</name>
    <dbReference type="NCBI Taxonomy" id="645134"/>
    <lineage>
        <taxon>Eukaryota</taxon>
        <taxon>Fungi</taxon>
        <taxon>Fungi incertae sedis</taxon>
        <taxon>Chytridiomycota</taxon>
        <taxon>Chytridiomycota incertae sedis</taxon>
        <taxon>Chytridiomycetes</taxon>
        <taxon>Spizellomycetales</taxon>
        <taxon>Spizellomycetaceae</taxon>
        <taxon>Spizellomyces</taxon>
    </lineage>
</organism>
<accession>A0A0L0HU42</accession>